<comment type="caution">
    <text evidence="2">The sequence shown here is derived from an EMBL/GenBank/DDBJ whole genome shotgun (WGS) entry which is preliminary data.</text>
</comment>
<dbReference type="Pfam" id="PF00535">
    <property type="entry name" value="Glycos_transf_2"/>
    <property type="match status" value="1"/>
</dbReference>
<dbReference type="EMBL" id="VNHQ01000001">
    <property type="protein sequence ID" value="TYP67358.1"/>
    <property type="molecule type" value="Genomic_DNA"/>
</dbReference>
<feature type="domain" description="Glycosyltransferase 2-like" evidence="1">
    <location>
        <begin position="27"/>
        <end position="159"/>
    </location>
</feature>
<dbReference type="InterPro" id="IPR029044">
    <property type="entry name" value="Nucleotide-diphossugar_trans"/>
</dbReference>
<dbReference type="CDD" id="cd00761">
    <property type="entry name" value="Glyco_tranf_GTA_type"/>
    <property type="match status" value="1"/>
</dbReference>
<dbReference type="AlphaFoldDB" id="A0A5S5BLS3"/>
<dbReference type="InterPro" id="IPR001173">
    <property type="entry name" value="Glyco_trans_2-like"/>
</dbReference>
<evidence type="ECO:0000259" key="1">
    <source>
        <dbReference type="Pfam" id="PF00535"/>
    </source>
</evidence>
<accession>A0A5S5BLS3</accession>
<gene>
    <name evidence="2" type="ORF">A9A72_1013</name>
</gene>
<reference evidence="2 3" key="1">
    <citation type="submission" date="2019-07" db="EMBL/GenBank/DDBJ databases">
        <title>Deep subsurface shale carbon reservoir microbial communities from Ohio and West Virginia, USA.</title>
        <authorList>
            <person name="Wrighton K."/>
        </authorList>
    </citation>
    <scope>NUCLEOTIDE SEQUENCE [LARGE SCALE GENOMIC DNA]</scope>
    <source>
        <strain evidence="2 3">NP_8Ht</strain>
    </source>
</reference>
<sequence>MPPSAILKTLNSNSAQDSLGYARTVAVIIPFYQKKSSILKRAMISVLAQRLPVNTNLHVFIIDDSSPVSAEHDLANLPLQDNISWSVHHQPNAGPGAARNRGLDLADTAAVDFVAFLDSDDEWLPQHLHDAIDALDQGYGFYFCDHTRNEHGSGHAVIDALKEKGTRLRQKAKVLSEQGPVFGFSPKALSAEMITEYLCQTSCIVMRAEVSKGHRFDSDLRVAGEDHLYWITLAIHDVPMVASWRSNVICGEGLNIYFSAFDWSNPASIDRLGHLLLMSEKLKAMPEAVGAAKEAIEANCIRKRRGYGFLFTRALLKGWRPNLTTLKKIQRYDPLISLRIPFSFFIVLLNRRKSRDW</sequence>
<dbReference type="SUPFAM" id="SSF53448">
    <property type="entry name" value="Nucleotide-diphospho-sugar transferases"/>
    <property type="match status" value="1"/>
</dbReference>
<dbReference type="RefSeq" id="WP_187433471.1">
    <property type="nucleotide sequence ID" value="NZ_VNHQ01000001.1"/>
</dbReference>
<dbReference type="GO" id="GO:0016758">
    <property type="term" value="F:hexosyltransferase activity"/>
    <property type="evidence" value="ECO:0007669"/>
    <property type="project" value="UniProtKB-ARBA"/>
</dbReference>
<organism evidence="2 3">
    <name type="scientific">Stutzerimonas stutzeri</name>
    <name type="common">Pseudomonas stutzeri</name>
    <dbReference type="NCBI Taxonomy" id="316"/>
    <lineage>
        <taxon>Bacteria</taxon>
        <taxon>Pseudomonadati</taxon>
        <taxon>Pseudomonadota</taxon>
        <taxon>Gammaproteobacteria</taxon>
        <taxon>Pseudomonadales</taxon>
        <taxon>Pseudomonadaceae</taxon>
        <taxon>Stutzerimonas</taxon>
    </lineage>
</organism>
<protein>
    <submittedName>
        <fullName evidence="2">Succinoglycan biosynthesis protein ExoW</fullName>
    </submittedName>
</protein>
<name>A0A5S5BLS3_STUST</name>
<evidence type="ECO:0000313" key="3">
    <source>
        <dbReference type="Proteomes" id="UP000324282"/>
    </source>
</evidence>
<dbReference type="PANTHER" id="PTHR22916:SF3">
    <property type="entry name" value="UDP-GLCNAC:BETAGAL BETA-1,3-N-ACETYLGLUCOSAMINYLTRANSFERASE-LIKE PROTEIN 1"/>
    <property type="match status" value="1"/>
</dbReference>
<dbReference type="Gene3D" id="3.90.550.10">
    <property type="entry name" value="Spore Coat Polysaccharide Biosynthesis Protein SpsA, Chain A"/>
    <property type="match status" value="1"/>
</dbReference>
<dbReference type="Proteomes" id="UP000324282">
    <property type="component" value="Unassembled WGS sequence"/>
</dbReference>
<dbReference type="PANTHER" id="PTHR22916">
    <property type="entry name" value="GLYCOSYLTRANSFERASE"/>
    <property type="match status" value="1"/>
</dbReference>
<evidence type="ECO:0000313" key="2">
    <source>
        <dbReference type="EMBL" id="TYP67358.1"/>
    </source>
</evidence>
<proteinExistence type="predicted"/>